<sequence length="135" mass="14717">MFQSSAPEKRKPGPSQHRAVISAPYDPTHGCPRAPRLMAPGACVRWSPLSGSSLRAPLAPLSGLLWVSPGLSGCFFFPSFSGALPFAGELAVPRTRDVTRYTLRYFVSLRVPGSFMFSFDSVRSLIINAVEMKRS</sequence>
<dbReference type="AlphaFoldDB" id="A0AAV2KB50"/>
<evidence type="ECO:0000313" key="2">
    <source>
        <dbReference type="EMBL" id="CAL1587128.1"/>
    </source>
</evidence>
<dbReference type="EMBL" id="OZ035839">
    <property type="protein sequence ID" value="CAL1587128.1"/>
    <property type="molecule type" value="Genomic_DNA"/>
</dbReference>
<reference evidence="2 3" key="1">
    <citation type="submission" date="2024-04" db="EMBL/GenBank/DDBJ databases">
        <authorList>
            <person name="Waldvogel A.-M."/>
            <person name="Schoenle A."/>
        </authorList>
    </citation>
    <scope>NUCLEOTIDE SEQUENCE [LARGE SCALE GENOMIC DNA]</scope>
</reference>
<gene>
    <name evidence="2" type="ORF">KC01_LOCUS17098</name>
</gene>
<accession>A0AAV2KB50</accession>
<name>A0AAV2KB50_KNICA</name>
<organism evidence="2 3">
    <name type="scientific">Knipowitschia caucasica</name>
    <name type="common">Caucasian dwarf goby</name>
    <name type="synonym">Pomatoschistus caucasicus</name>
    <dbReference type="NCBI Taxonomy" id="637954"/>
    <lineage>
        <taxon>Eukaryota</taxon>
        <taxon>Metazoa</taxon>
        <taxon>Chordata</taxon>
        <taxon>Craniata</taxon>
        <taxon>Vertebrata</taxon>
        <taxon>Euteleostomi</taxon>
        <taxon>Actinopterygii</taxon>
        <taxon>Neopterygii</taxon>
        <taxon>Teleostei</taxon>
        <taxon>Neoteleostei</taxon>
        <taxon>Acanthomorphata</taxon>
        <taxon>Gobiaria</taxon>
        <taxon>Gobiiformes</taxon>
        <taxon>Gobioidei</taxon>
        <taxon>Gobiidae</taxon>
        <taxon>Gobiinae</taxon>
        <taxon>Knipowitschia</taxon>
    </lineage>
</organism>
<keyword evidence="3" id="KW-1185">Reference proteome</keyword>
<evidence type="ECO:0000256" key="1">
    <source>
        <dbReference type="SAM" id="MobiDB-lite"/>
    </source>
</evidence>
<evidence type="ECO:0000313" key="3">
    <source>
        <dbReference type="Proteomes" id="UP001497482"/>
    </source>
</evidence>
<dbReference type="Proteomes" id="UP001497482">
    <property type="component" value="Chromosome 17"/>
</dbReference>
<protein>
    <submittedName>
        <fullName evidence="2">Uncharacterized protein</fullName>
    </submittedName>
</protein>
<feature type="region of interest" description="Disordered" evidence="1">
    <location>
        <begin position="1"/>
        <end position="23"/>
    </location>
</feature>
<proteinExistence type="predicted"/>